<keyword evidence="3" id="KW-1185">Reference proteome</keyword>
<evidence type="ECO:0000256" key="1">
    <source>
        <dbReference type="SAM" id="SignalP"/>
    </source>
</evidence>
<dbReference type="InterPro" id="IPR011990">
    <property type="entry name" value="TPR-like_helical_dom_sf"/>
</dbReference>
<organism evidence="2 3">
    <name type="scientific">Pontibacter silvestris</name>
    <dbReference type="NCBI Taxonomy" id="2305183"/>
    <lineage>
        <taxon>Bacteria</taxon>
        <taxon>Pseudomonadati</taxon>
        <taxon>Bacteroidota</taxon>
        <taxon>Cytophagia</taxon>
        <taxon>Cytophagales</taxon>
        <taxon>Hymenobacteraceae</taxon>
        <taxon>Pontibacter</taxon>
    </lineage>
</organism>
<dbReference type="Pfam" id="PF12771">
    <property type="entry name" value="SusD-like_2"/>
    <property type="match status" value="1"/>
</dbReference>
<name>A0ABW4X2J4_9BACT</name>
<keyword evidence="2" id="KW-0449">Lipoprotein</keyword>
<dbReference type="Gene3D" id="1.25.40.390">
    <property type="match status" value="1"/>
</dbReference>
<proteinExistence type="predicted"/>
<keyword evidence="1" id="KW-0732">Signal</keyword>
<feature type="chain" id="PRO_5045576223" evidence="1">
    <location>
        <begin position="23"/>
        <end position="486"/>
    </location>
</feature>
<sequence length="486" mass="53259">MKKFRIPKYIPALLLTCLLSTACDKDFEEVNANPNAPETVTPDLLLPHGIESAVDLYWGSGVTSLGADVGNLYAQYWARIQYTDVDRYVISQDVVDDSWRDFYIESLADFQRVYELGQESGNANYTAIAMIMRSWVFSLLTDIYGDIPYTEAVQGLDNNLAPAYDAQKDVYAGMIADLKAANDMIQVNGSSVSGDILFNGQMLKWKKFANSLSLRLLNRMLGKADSPIDAAAEMERILSNPTQYPVMSSNADITALQYLAAQPNNNPINQNRISRDDHRVSATLVDKLKSLGDERLAVYADVPQDGGDYKGIPNGLQASDANALGLSKTSKVGAYFTAATAPAVLMSYAELLLIKAEAAYKGVAAAGDPAQNYTDGIKASFQQYGLTADDAYLATTAYKGGTEGYQQIMEQKWIALYGQGLEAWTEQRRTGVPALVAPAASTNGGIIPTRLPYPSSEESLNYVHFREALDQQNGDNDMKLKLWWAK</sequence>
<dbReference type="PROSITE" id="PS51257">
    <property type="entry name" value="PROKAR_LIPOPROTEIN"/>
    <property type="match status" value="1"/>
</dbReference>
<comment type="caution">
    <text evidence="2">The sequence shown here is derived from an EMBL/GenBank/DDBJ whole genome shotgun (WGS) entry which is preliminary data.</text>
</comment>
<reference evidence="3" key="1">
    <citation type="journal article" date="2019" name="Int. J. Syst. Evol. Microbiol.">
        <title>The Global Catalogue of Microorganisms (GCM) 10K type strain sequencing project: providing services to taxonomists for standard genome sequencing and annotation.</title>
        <authorList>
            <consortium name="The Broad Institute Genomics Platform"/>
            <consortium name="The Broad Institute Genome Sequencing Center for Infectious Disease"/>
            <person name="Wu L."/>
            <person name="Ma J."/>
        </authorList>
    </citation>
    <scope>NUCLEOTIDE SEQUENCE [LARGE SCALE GENOMIC DNA]</scope>
    <source>
        <strain evidence="3">JCM 16545</strain>
    </source>
</reference>
<dbReference type="Proteomes" id="UP001597369">
    <property type="component" value="Unassembled WGS sequence"/>
</dbReference>
<dbReference type="RefSeq" id="WP_229959377.1">
    <property type="nucleotide sequence ID" value="NZ_JAJJWI010000005.1"/>
</dbReference>
<protein>
    <submittedName>
        <fullName evidence="2">SusD/RagB family nutrient-binding outer membrane lipoprotein</fullName>
    </submittedName>
</protein>
<feature type="signal peptide" evidence="1">
    <location>
        <begin position="1"/>
        <end position="22"/>
    </location>
</feature>
<gene>
    <name evidence="2" type="ORF">ACFSKU_15935</name>
</gene>
<dbReference type="EMBL" id="JBHUHV010000053">
    <property type="protein sequence ID" value="MFD2068380.1"/>
    <property type="molecule type" value="Genomic_DNA"/>
</dbReference>
<evidence type="ECO:0000313" key="2">
    <source>
        <dbReference type="EMBL" id="MFD2068380.1"/>
    </source>
</evidence>
<evidence type="ECO:0000313" key="3">
    <source>
        <dbReference type="Proteomes" id="UP001597369"/>
    </source>
</evidence>
<dbReference type="InterPro" id="IPR041662">
    <property type="entry name" value="SusD-like_2"/>
</dbReference>
<dbReference type="SUPFAM" id="SSF48452">
    <property type="entry name" value="TPR-like"/>
    <property type="match status" value="1"/>
</dbReference>
<accession>A0ABW4X2J4</accession>